<evidence type="ECO:0000259" key="2">
    <source>
        <dbReference type="Pfam" id="PF24096"/>
    </source>
</evidence>
<comment type="caution">
    <text evidence="3">The sequence shown here is derived from an EMBL/GenBank/DDBJ whole genome shotgun (WGS) entry which is preliminary data.</text>
</comment>
<protein>
    <submittedName>
        <fullName evidence="3">Pimeloyl-ACP methyl ester carboxylesterase</fullName>
    </submittedName>
</protein>
<evidence type="ECO:0000313" key="4">
    <source>
        <dbReference type="Proteomes" id="UP001235712"/>
    </source>
</evidence>
<accession>A0ABT9PCG6</accession>
<evidence type="ECO:0000313" key="3">
    <source>
        <dbReference type="EMBL" id="MDP9830393.1"/>
    </source>
</evidence>
<dbReference type="SUPFAM" id="SSF53474">
    <property type="entry name" value="alpha/beta-Hydrolases"/>
    <property type="match status" value="1"/>
</dbReference>
<gene>
    <name evidence="3" type="ORF">J2S57_006142</name>
</gene>
<dbReference type="InterPro" id="IPR029058">
    <property type="entry name" value="AB_hydrolase_fold"/>
</dbReference>
<dbReference type="Pfam" id="PF24096">
    <property type="entry name" value="DUF7379"/>
    <property type="match status" value="1"/>
</dbReference>
<dbReference type="Proteomes" id="UP001235712">
    <property type="component" value="Unassembled WGS sequence"/>
</dbReference>
<sequence length="455" mass="49130">MVIDRADPVPGARAQGPEDPGPYLEVVVELGDDSQNLVMLISSGDGLLSWVVPDRSGRTARFAAPMSRLGFGGPGMGNYFASSGRTILSLLTYPVAQELRALGARGYRAWEKKRHPSILFHYPRLISAGRSRPAPDEDMDSSDWRRATAGGRSLLLVHGTASRSSAAFSDLAGQSLADVCRSYGGRVFAFDHPTVSVSPEDNVAELLSRICWTEHPVDIVCHSRGGLVARLLAVRGHMNIGKIVFVGVPNDGTELADPSNLNAFVDTLTTAANLMPTPQRHLKDVLAIVLRLVRAMTEDALVRFDGLASMNPGSPTLAHLARTPTSVPLDTRLLAVTSEYTSPGGDPLKRIVNGLFSRPNDLVVPTSGVANVTGAVAGTGFPIPAHSVFQTPEFLAVWHCGYFRFPEVRHRIVRWLAGGDEVAGGACTRLECWSGWDEHATCLVDPARRRRPSYR</sequence>
<proteinExistence type="predicted"/>
<reference evidence="3 4" key="1">
    <citation type="submission" date="2023-07" db="EMBL/GenBank/DDBJ databases">
        <title>Sequencing the genomes of 1000 actinobacteria strains.</title>
        <authorList>
            <person name="Klenk H.-P."/>
        </authorList>
    </citation>
    <scope>NUCLEOTIDE SEQUENCE [LARGE SCALE GENOMIC DNA]</scope>
    <source>
        <strain evidence="3 4">DSM 44388</strain>
    </source>
</reference>
<organism evidence="3 4">
    <name type="scientific">Kineosporia succinea</name>
    <dbReference type="NCBI Taxonomy" id="84632"/>
    <lineage>
        <taxon>Bacteria</taxon>
        <taxon>Bacillati</taxon>
        <taxon>Actinomycetota</taxon>
        <taxon>Actinomycetes</taxon>
        <taxon>Kineosporiales</taxon>
        <taxon>Kineosporiaceae</taxon>
        <taxon>Kineosporia</taxon>
    </lineage>
</organism>
<feature type="domain" description="DUF7379" evidence="2">
    <location>
        <begin position="154"/>
        <end position="320"/>
    </location>
</feature>
<dbReference type="EMBL" id="JAUSQZ010000001">
    <property type="protein sequence ID" value="MDP9830393.1"/>
    <property type="molecule type" value="Genomic_DNA"/>
</dbReference>
<feature type="region of interest" description="Disordered" evidence="1">
    <location>
        <begin position="1"/>
        <end position="20"/>
    </location>
</feature>
<dbReference type="Gene3D" id="3.40.50.1820">
    <property type="entry name" value="alpha/beta hydrolase"/>
    <property type="match status" value="1"/>
</dbReference>
<name>A0ABT9PCG6_9ACTN</name>
<dbReference type="RefSeq" id="WP_307249465.1">
    <property type="nucleotide sequence ID" value="NZ_JAUSQZ010000001.1"/>
</dbReference>
<dbReference type="InterPro" id="IPR055803">
    <property type="entry name" value="DUF7379"/>
</dbReference>
<evidence type="ECO:0000256" key="1">
    <source>
        <dbReference type="SAM" id="MobiDB-lite"/>
    </source>
</evidence>
<keyword evidence="4" id="KW-1185">Reference proteome</keyword>